<reference evidence="2" key="1">
    <citation type="submission" date="2022-08" db="EMBL/GenBank/DDBJ databases">
        <title>A Global Phylogenomic Analysis of the Shiitake Genus Lentinula.</title>
        <authorList>
            <consortium name="DOE Joint Genome Institute"/>
            <person name="Sierra-Patev S."/>
            <person name="Min B."/>
            <person name="Naranjo-Ortiz M."/>
            <person name="Looney B."/>
            <person name="Konkel Z."/>
            <person name="Slot J.C."/>
            <person name="Sakamoto Y."/>
            <person name="Steenwyk J.L."/>
            <person name="Rokas A."/>
            <person name="Carro J."/>
            <person name="Camarero S."/>
            <person name="Ferreira P."/>
            <person name="Molpeceres G."/>
            <person name="Ruiz-Duenas F.J."/>
            <person name="Serrano A."/>
            <person name="Henrissat B."/>
            <person name="Drula E."/>
            <person name="Hughes K.W."/>
            <person name="Mata J.L."/>
            <person name="Ishikawa N.K."/>
            <person name="Vargas-Isla R."/>
            <person name="Ushijima S."/>
            <person name="Smith C.A."/>
            <person name="Ahrendt S."/>
            <person name="Andreopoulos W."/>
            <person name="He G."/>
            <person name="Labutti K."/>
            <person name="Lipzen A."/>
            <person name="Ng V."/>
            <person name="Riley R."/>
            <person name="Sandor L."/>
            <person name="Barry K."/>
            <person name="Martinez A.T."/>
            <person name="Xiao Y."/>
            <person name="Gibbons J.G."/>
            <person name="Terashima K."/>
            <person name="Grigoriev I.V."/>
            <person name="Hibbett D.S."/>
        </authorList>
    </citation>
    <scope>NUCLEOTIDE SEQUENCE</scope>
    <source>
        <strain evidence="2">RHP3577 ss4</strain>
    </source>
</reference>
<feature type="domain" description="F-box" evidence="1">
    <location>
        <begin position="8"/>
        <end position="57"/>
    </location>
</feature>
<accession>A0ABQ8VV96</accession>
<keyword evidence="3" id="KW-1185">Reference proteome</keyword>
<dbReference type="PROSITE" id="PS50181">
    <property type="entry name" value="FBOX"/>
    <property type="match status" value="1"/>
</dbReference>
<proteinExistence type="predicted"/>
<dbReference type="InterPro" id="IPR036047">
    <property type="entry name" value="F-box-like_dom_sf"/>
</dbReference>
<organism evidence="2 3">
    <name type="scientific">Lentinula lateritia</name>
    <dbReference type="NCBI Taxonomy" id="40482"/>
    <lineage>
        <taxon>Eukaryota</taxon>
        <taxon>Fungi</taxon>
        <taxon>Dikarya</taxon>
        <taxon>Basidiomycota</taxon>
        <taxon>Agaricomycotina</taxon>
        <taxon>Agaricomycetes</taxon>
        <taxon>Agaricomycetidae</taxon>
        <taxon>Agaricales</taxon>
        <taxon>Marasmiineae</taxon>
        <taxon>Omphalotaceae</taxon>
        <taxon>Lentinula</taxon>
    </lineage>
</organism>
<sequence>MTTASEPVANLLSIPPEIIHHILVFCQPTDVATFAKVCRISFDLVYSGNDQFLWRELFLNNYDDPRKAIQTLVVDEAPAEPLNWKDVLQRRTEAELVARRAQNVESHERRRALETFVTAALQALPAIKNSEEKEQPSSNLQWLDRVLRETHMLSQPVLLTDSDSETTQLRSRLRAYVSLTHDPSDEEESTKVVAARRIESRCFVYDIRNYKPITHWGPFLANGFVNWQHIEHLGNVVLTNLRELPGSWATTVPSLGLENTQAFSAPGPCSDIDWAGVEGTWRRYVCFMDYRDLFAFNYSNVAHGPRNAEFFRDARFREATRLIEIKLYLVSRSQLRFYTPSPDLEDLKTRYPTLFFCGVSRGVSGNEAKVEGNVCIGIDGTIRWTFYDLIQGAVHDLSTLWCSKGVQLGGIASAAGIVGSWSTSVHDQGDPVGPFWLWKVPPSHSGALMDFT</sequence>
<gene>
    <name evidence="2" type="ORF">C8R41DRAFT_915787</name>
</gene>
<evidence type="ECO:0000313" key="2">
    <source>
        <dbReference type="EMBL" id="KAJ4499139.1"/>
    </source>
</evidence>
<comment type="caution">
    <text evidence="2">The sequence shown here is derived from an EMBL/GenBank/DDBJ whole genome shotgun (WGS) entry which is preliminary data.</text>
</comment>
<evidence type="ECO:0000259" key="1">
    <source>
        <dbReference type="PROSITE" id="PS50181"/>
    </source>
</evidence>
<dbReference type="Pfam" id="PF12937">
    <property type="entry name" value="F-box-like"/>
    <property type="match status" value="1"/>
</dbReference>
<dbReference type="Gene3D" id="1.20.1280.50">
    <property type="match status" value="1"/>
</dbReference>
<name>A0ABQ8VV96_9AGAR</name>
<dbReference type="SUPFAM" id="SSF81383">
    <property type="entry name" value="F-box domain"/>
    <property type="match status" value="1"/>
</dbReference>
<dbReference type="Proteomes" id="UP001150217">
    <property type="component" value="Unassembled WGS sequence"/>
</dbReference>
<protein>
    <recommendedName>
        <fullName evidence="1">F-box domain-containing protein</fullName>
    </recommendedName>
</protein>
<dbReference type="InterPro" id="IPR001810">
    <property type="entry name" value="F-box_dom"/>
</dbReference>
<dbReference type="EMBL" id="JANVFT010000012">
    <property type="protein sequence ID" value="KAJ4499139.1"/>
    <property type="molecule type" value="Genomic_DNA"/>
</dbReference>
<evidence type="ECO:0000313" key="3">
    <source>
        <dbReference type="Proteomes" id="UP001150217"/>
    </source>
</evidence>